<dbReference type="Pfam" id="PF09830">
    <property type="entry name" value="ATP_transf"/>
    <property type="match status" value="1"/>
</dbReference>
<dbReference type="Gene3D" id="3.30.428.70">
    <property type="match status" value="1"/>
</dbReference>
<sequence length="70" mass="7869">MHLIPRRFENHTIGSIGDDLSLTSMGFVGILLVKSEHELEAVQTRAWARSCGRWRCRVCTTSRSPEAQGI</sequence>
<gene>
    <name evidence="2" type="ORF">C8J55DRAFT_155804</name>
</gene>
<proteinExistence type="predicted"/>
<evidence type="ECO:0000313" key="2">
    <source>
        <dbReference type="EMBL" id="KAJ4471260.1"/>
    </source>
</evidence>
<dbReference type="InterPro" id="IPR043171">
    <property type="entry name" value="Ap4A_phos1/2-like"/>
</dbReference>
<dbReference type="GO" id="GO:0003877">
    <property type="term" value="F:ATP:ADP adenylyltransferase activity"/>
    <property type="evidence" value="ECO:0007669"/>
    <property type="project" value="InterPro"/>
</dbReference>
<name>A0A9W9DIP4_9AGAR</name>
<organism evidence="2 3">
    <name type="scientific">Lentinula lateritia</name>
    <dbReference type="NCBI Taxonomy" id="40482"/>
    <lineage>
        <taxon>Eukaryota</taxon>
        <taxon>Fungi</taxon>
        <taxon>Dikarya</taxon>
        <taxon>Basidiomycota</taxon>
        <taxon>Agaricomycotina</taxon>
        <taxon>Agaricomycetes</taxon>
        <taxon>Agaricomycetidae</taxon>
        <taxon>Agaricales</taxon>
        <taxon>Marasmiineae</taxon>
        <taxon>Omphalotaceae</taxon>
        <taxon>Lentinula</taxon>
    </lineage>
</organism>
<reference evidence="2" key="2">
    <citation type="journal article" date="2023" name="Proc. Natl. Acad. Sci. U.S.A.">
        <title>A global phylogenomic analysis of the shiitake genus Lentinula.</title>
        <authorList>
            <person name="Sierra-Patev S."/>
            <person name="Min B."/>
            <person name="Naranjo-Ortiz M."/>
            <person name="Looney B."/>
            <person name="Konkel Z."/>
            <person name="Slot J.C."/>
            <person name="Sakamoto Y."/>
            <person name="Steenwyk J.L."/>
            <person name="Rokas A."/>
            <person name="Carro J."/>
            <person name="Camarero S."/>
            <person name="Ferreira P."/>
            <person name="Molpeceres G."/>
            <person name="Ruiz-Duenas F.J."/>
            <person name="Serrano A."/>
            <person name="Henrissat B."/>
            <person name="Drula E."/>
            <person name="Hughes K.W."/>
            <person name="Mata J.L."/>
            <person name="Ishikawa N.K."/>
            <person name="Vargas-Isla R."/>
            <person name="Ushijima S."/>
            <person name="Smith C.A."/>
            <person name="Donoghue J."/>
            <person name="Ahrendt S."/>
            <person name="Andreopoulos W."/>
            <person name="He G."/>
            <person name="LaButti K."/>
            <person name="Lipzen A."/>
            <person name="Ng V."/>
            <person name="Riley R."/>
            <person name="Sandor L."/>
            <person name="Barry K."/>
            <person name="Martinez A.T."/>
            <person name="Xiao Y."/>
            <person name="Gibbons J.G."/>
            <person name="Terashima K."/>
            <person name="Grigoriev I.V."/>
            <person name="Hibbett D."/>
        </authorList>
    </citation>
    <scope>NUCLEOTIDE SEQUENCE</scope>
    <source>
        <strain evidence="2">Sp2 HRB7682 ss15</strain>
    </source>
</reference>
<feature type="domain" description="ATP adenylyltransferase C-terminal" evidence="1">
    <location>
        <begin position="1"/>
        <end position="44"/>
    </location>
</feature>
<dbReference type="Proteomes" id="UP001150238">
    <property type="component" value="Unassembled WGS sequence"/>
</dbReference>
<evidence type="ECO:0000313" key="3">
    <source>
        <dbReference type="Proteomes" id="UP001150238"/>
    </source>
</evidence>
<evidence type="ECO:0000259" key="1">
    <source>
        <dbReference type="Pfam" id="PF09830"/>
    </source>
</evidence>
<dbReference type="AlphaFoldDB" id="A0A9W9DIP4"/>
<accession>A0A9W9DIP4</accession>
<dbReference type="InterPro" id="IPR019200">
    <property type="entry name" value="ATP_adenylylTrfase_C"/>
</dbReference>
<dbReference type="EMBL" id="JANVFS010000029">
    <property type="protein sequence ID" value="KAJ4471260.1"/>
    <property type="molecule type" value="Genomic_DNA"/>
</dbReference>
<comment type="caution">
    <text evidence="2">The sequence shown here is derived from an EMBL/GenBank/DDBJ whole genome shotgun (WGS) entry which is preliminary data.</text>
</comment>
<protein>
    <recommendedName>
        <fullName evidence="1">ATP adenylyltransferase C-terminal domain-containing protein</fullName>
    </recommendedName>
</protein>
<reference evidence="2" key="1">
    <citation type="submission" date="2022-08" db="EMBL/GenBank/DDBJ databases">
        <authorList>
            <consortium name="DOE Joint Genome Institute"/>
            <person name="Min B."/>
            <person name="Riley R."/>
            <person name="Sierra-Patev S."/>
            <person name="Naranjo-Ortiz M."/>
            <person name="Looney B."/>
            <person name="Konkel Z."/>
            <person name="Slot J.C."/>
            <person name="Sakamoto Y."/>
            <person name="Steenwyk J.L."/>
            <person name="Rokas A."/>
            <person name="Carro J."/>
            <person name="Camarero S."/>
            <person name="Ferreira P."/>
            <person name="Molpeceres G."/>
            <person name="Ruiz-Duenas F.J."/>
            <person name="Serrano A."/>
            <person name="Henrissat B."/>
            <person name="Drula E."/>
            <person name="Hughes K.W."/>
            <person name="Mata J.L."/>
            <person name="Ishikawa N.K."/>
            <person name="Vargas-Isla R."/>
            <person name="Ushijima S."/>
            <person name="Smith C.A."/>
            <person name="Ahrendt S."/>
            <person name="Andreopoulos W."/>
            <person name="He G."/>
            <person name="Labutti K."/>
            <person name="Lipzen A."/>
            <person name="Ng V."/>
            <person name="Sandor L."/>
            <person name="Barry K."/>
            <person name="Martinez A.T."/>
            <person name="Xiao Y."/>
            <person name="Gibbons J.G."/>
            <person name="Terashima K."/>
            <person name="Hibbett D.S."/>
            <person name="Grigoriev I.V."/>
        </authorList>
    </citation>
    <scope>NUCLEOTIDE SEQUENCE</scope>
    <source>
        <strain evidence="2">Sp2 HRB7682 ss15</strain>
    </source>
</reference>